<keyword evidence="4 9" id="KW-0812">Transmembrane</keyword>
<dbReference type="GO" id="GO:0005737">
    <property type="term" value="C:cytoplasm"/>
    <property type="evidence" value="ECO:0007669"/>
    <property type="project" value="UniProtKB-ARBA"/>
</dbReference>
<dbReference type="GO" id="GO:0015031">
    <property type="term" value="P:protein transport"/>
    <property type="evidence" value="ECO:0007669"/>
    <property type="project" value="UniProtKB-KW"/>
</dbReference>
<protein>
    <recommendedName>
        <fullName evidence="9">Vesicle transport protein</fullName>
    </recommendedName>
</protein>
<keyword evidence="3 9" id="KW-0813">Transport</keyword>
<reference evidence="10" key="2">
    <citation type="submission" date="2023-03" db="EMBL/GenBank/DDBJ databases">
        <authorList>
            <person name="Inwood S.N."/>
            <person name="Skelly J.G."/>
            <person name="Guhlin J."/>
            <person name="Harrop T.W.R."/>
            <person name="Goldson S.G."/>
            <person name="Dearden P.K."/>
        </authorList>
    </citation>
    <scope>NUCLEOTIDE SEQUENCE</scope>
    <source>
        <strain evidence="10">Irish</strain>
        <tissue evidence="10">Whole body</tissue>
    </source>
</reference>
<feature type="transmembrane region" description="Helical" evidence="9">
    <location>
        <begin position="74"/>
        <end position="97"/>
    </location>
</feature>
<feature type="transmembrane region" description="Helical" evidence="9">
    <location>
        <begin position="166"/>
        <end position="191"/>
    </location>
</feature>
<keyword evidence="6 9" id="KW-1133">Transmembrane helix</keyword>
<dbReference type="GO" id="GO:0016020">
    <property type="term" value="C:membrane"/>
    <property type="evidence" value="ECO:0007669"/>
    <property type="project" value="UniProtKB-SubCell"/>
</dbReference>
<dbReference type="InterPro" id="IPR007305">
    <property type="entry name" value="Vesicle_transpt_Got1/SFT2"/>
</dbReference>
<name>A0AA39FMU8_9HYME</name>
<evidence type="ECO:0000313" key="11">
    <source>
        <dbReference type="Proteomes" id="UP001168990"/>
    </source>
</evidence>
<dbReference type="PANTHER" id="PTHR23137">
    <property type="entry name" value="VESICLE TRANSPORT PROTEIN-RELATED"/>
    <property type="match status" value="1"/>
</dbReference>
<organism evidence="10 11">
    <name type="scientific">Microctonus aethiopoides</name>
    <dbReference type="NCBI Taxonomy" id="144406"/>
    <lineage>
        <taxon>Eukaryota</taxon>
        <taxon>Metazoa</taxon>
        <taxon>Ecdysozoa</taxon>
        <taxon>Arthropoda</taxon>
        <taxon>Hexapoda</taxon>
        <taxon>Insecta</taxon>
        <taxon>Pterygota</taxon>
        <taxon>Neoptera</taxon>
        <taxon>Endopterygota</taxon>
        <taxon>Hymenoptera</taxon>
        <taxon>Apocrita</taxon>
        <taxon>Ichneumonoidea</taxon>
        <taxon>Braconidae</taxon>
        <taxon>Euphorinae</taxon>
        <taxon>Microctonus</taxon>
    </lineage>
</organism>
<evidence type="ECO:0000256" key="4">
    <source>
        <dbReference type="ARBA" id="ARBA00022692"/>
    </source>
</evidence>
<accession>A0AA39FMU8</accession>
<sequence length="205" mass="23105">MADLNKELSEYLLSNKNDKQYKLSIPSVTIPKSPLGKWFGKSTESTTEESRGWLGETQRDCCPTMTRFQRISGFIFCICMGILCFCISAMYIPVLLIRARKFALLYSLGSLFFLMSFCCLWGPMSYLKSLLNRERRCFTISYFATLAGTLYFALHLQSTPLTVLCAVLQIIALLSFLISHIPGGTTGLMFFGRMFKSSVSPTLPI</sequence>
<evidence type="ECO:0000256" key="5">
    <source>
        <dbReference type="ARBA" id="ARBA00022927"/>
    </source>
</evidence>
<dbReference type="Pfam" id="PF04178">
    <property type="entry name" value="Got1"/>
    <property type="match status" value="1"/>
</dbReference>
<reference evidence="10" key="1">
    <citation type="journal article" date="2023" name="bioRxiv">
        <title>Scaffold-level genome assemblies of two parasitoid biocontrol wasps reveal the parthenogenesis mechanism and an associated novel virus.</title>
        <authorList>
            <person name="Inwood S."/>
            <person name="Skelly J."/>
            <person name="Guhlin J."/>
            <person name="Harrop T."/>
            <person name="Goldson S."/>
            <person name="Dearden P."/>
        </authorList>
    </citation>
    <scope>NUCLEOTIDE SEQUENCE</scope>
    <source>
        <strain evidence="10">Irish</strain>
        <tissue evidence="10">Whole body</tissue>
    </source>
</reference>
<dbReference type="GO" id="GO:0012505">
    <property type="term" value="C:endomembrane system"/>
    <property type="evidence" value="ECO:0007669"/>
    <property type="project" value="UniProtKB-ARBA"/>
</dbReference>
<evidence type="ECO:0000256" key="2">
    <source>
        <dbReference type="ARBA" id="ARBA00004141"/>
    </source>
</evidence>
<evidence type="ECO:0000256" key="1">
    <source>
        <dbReference type="ARBA" id="ARBA00003566"/>
    </source>
</evidence>
<feature type="transmembrane region" description="Helical" evidence="9">
    <location>
        <begin position="136"/>
        <end position="154"/>
    </location>
</feature>
<keyword evidence="7 9" id="KW-0472">Membrane</keyword>
<dbReference type="AlphaFoldDB" id="A0AA39FMU8"/>
<comment type="subcellular location">
    <subcellularLocation>
        <location evidence="2 9">Membrane</location>
        <topology evidence="2 9">Multi-pass membrane protein</topology>
    </subcellularLocation>
</comment>
<dbReference type="InterPro" id="IPR011691">
    <property type="entry name" value="Vesicle_transpt_SFT2"/>
</dbReference>
<evidence type="ECO:0000256" key="9">
    <source>
        <dbReference type="RuleBase" id="RU363111"/>
    </source>
</evidence>
<comment type="similarity">
    <text evidence="8 9">Belongs to the SFT2 family.</text>
</comment>
<evidence type="ECO:0000313" key="10">
    <source>
        <dbReference type="EMBL" id="KAK0172537.1"/>
    </source>
</evidence>
<comment type="caution">
    <text evidence="10">The sequence shown here is derived from an EMBL/GenBank/DDBJ whole genome shotgun (WGS) entry which is preliminary data.</text>
</comment>
<evidence type="ECO:0000256" key="7">
    <source>
        <dbReference type="ARBA" id="ARBA00023136"/>
    </source>
</evidence>
<dbReference type="Proteomes" id="UP001168990">
    <property type="component" value="Unassembled WGS sequence"/>
</dbReference>
<dbReference type="GO" id="GO:0016192">
    <property type="term" value="P:vesicle-mediated transport"/>
    <property type="evidence" value="ECO:0007669"/>
    <property type="project" value="InterPro"/>
</dbReference>
<evidence type="ECO:0000256" key="3">
    <source>
        <dbReference type="ARBA" id="ARBA00022448"/>
    </source>
</evidence>
<feature type="transmembrane region" description="Helical" evidence="9">
    <location>
        <begin position="103"/>
        <end position="124"/>
    </location>
</feature>
<evidence type="ECO:0000256" key="8">
    <source>
        <dbReference type="ARBA" id="ARBA00025800"/>
    </source>
</evidence>
<keyword evidence="11" id="KW-1185">Reference proteome</keyword>
<keyword evidence="5 9" id="KW-0653">Protein transport</keyword>
<proteinExistence type="inferred from homology"/>
<evidence type="ECO:0000256" key="6">
    <source>
        <dbReference type="ARBA" id="ARBA00022989"/>
    </source>
</evidence>
<dbReference type="PANTHER" id="PTHR23137:SF36">
    <property type="entry name" value="VESICLE TRANSPORT PROTEIN SFT2C"/>
    <property type="match status" value="1"/>
</dbReference>
<gene>
    <name evidence="10" type="ORF">PV328_005843</name>
</gene>
<comment type="function">
    <text evidence="1 9">May be involved in fusion of retrograde transport vesicles derived from an endocytic compartment with the Golgi complex.</text>
</comment>
<dbReference type="EMBL" id="JAQQBS010000002">
    <property type="protein sequence ID" value="KAK0172537.1"/>
    <property type="molecule type" value="Genomic_DNA"/>
</dbReference>